<dbReference type="Gene3D" id="3.40.50.1110">
    <property type="entry name" value="SGNH hydrolase"/>
    <property type="match status" value="1"/>
</dbReference>
<organism evidence="1">
    <name type="scientific">marine metagenome</name>
    <dbReference type="NCBI Taxonomy" id="408172"/>
    <lineage>
        <taxon>unclassified sequences</taxon>
        <taxon>metagenomes</taxon>
        <taxon>ecological metagenomes</taxon>
    </lineage>
</organism>
<gene>
    <name evidence="1" type="ORF">METZ01_LOCUS25391</name>
</gene>
<evidence type="ECO:0008006" key="2">
    <source>
        <dbReference type="Google" id="ProtNLM"/>
    </source>
</evidence>
<dbReference type="InterPro" id="IPR007407">
    <property type="entry name" value="DUF459"/>
</dbReference>
<dbReference type="SUPFAM" id="SSF52266">
    <property type="entry name" value="SGNH hydrolase"/>
    <property type="match status" value="1"/>
</dbReference>
<protein>
    <recommendedName>
        <fullName evidence="2">SGNH hydrolase-type esterase domain-containing protein</fullName>
    </recommendedName>
</protein>
<dbReference type="InterPro" id="IPR036514">
    <property type="entry name" value="SGNH_hydro_sf"/>
</dbReference>
<dbReference type="EMBL" id="UINC01001150">
    <property type="protein sequence ID" value="SUZ72537.1"/>
    <property type="molecule type" value="Genomic_DNA"/>
</dbReference>
<reference evidence="1" key="1">
    <citation type="submission" date="2018-05" db="EMBL/GenBank/DDBJ databases">
        <authorList>
            <person name="Lanie J.A."/>
            <person name="Ng W.-L."/>
            <person name="Kazmierczak K.M."/>
            <person name="Andrzejewski T.M."/>
            <person name="Davidsen T.M."/>
            <person name="Wayne K.J."/>
            <person name="Tettelin H."/>
            <person name="Glass J.I."/>
            <person name="Rusch D."/>
            <person name="Podicherti R."/>
            <person name="Tsui H.-C.T."/>
            <person name="Winkler M.E."/>
        </authorList>
    </citation>
    <scope>NUCLEOTIDE SEQUENCE</scope>
</reference>
<accession>A0A381Q343</accession>
<evidence type="ECO:0000313" key="1">
    <source>
        <dbReference type="EMBL" id="SUZ72537.1"/>
    </source>
</evidence>
<dbReference type="Pfam" id="PF04311">
    <property type="entry name" value="DUF459"/>
    <property type="match status" value="1"/>
</dbReference>
<dbReference type="AlphaFoldDB" id="A0A381Q343"/>
<sequence length="328" mass="37117">MLAAVFLNSAALVTDAKRMPDGASRSLALAIWTPIESGASFLGLTWPRAAGERLLGRSEPEQSITLFREPTEIETTSKEEEWLVDGVEEEQESRNSAIVGLAETPGSLWSSDNRFELWVVGDSMVQFFGDTFVSLAETSALVQATSEPVLASGLSRPDYFDWPTRMAEIMTNHDPDAVVVMFGGNDAQNIRAADGNWHERFEDSWLQEYRRRIARVMDLVTSDKDRILLWVGQPPMRRQGFDQRMQLVNNLYRTEAAGRERVRYVDLRELFTDSSGKYAKYLPDESGKLVDVRLSDGVHLSHWGGEWLSALLLQELRTSPEINELWDR</sequence>
<proteinExistence type="predicted"/>
<name>A0A381Q343_9ZZZZ</name>